<evidence type="ECO:0000256" key="2">
    <source>
        <dbReference type="ARBA" id="ARBA00005466"/>
    </source>
</evidence>
<evidence type="ECO:0000256" key="6">
    <source>
        <dbReference type="ARBA" id="ARBA00023180"/>
    </source>
</evidence>
<evidence type="ECO:0000313" key="10">
    <source>
        <dbReference type="Proteomes" id="UP000596660"/>
    </source>
</evidence>
<keyword evidence="4 7" id="KW-0732">Signal</keyword>
<dbReference type="Proteomes" id="UP000596660">
    <property type="component" value="Unplaced"/>
</dbReference>
<organism evidence="9 10">
    <name type="scientific">Chenopodium quinoa</name>
    <name type="common">Quinoa</name>
    <dbReference type="NCBI Taxonomy" id="63459"/>
    <lineage>
        <taxon>Eukaryota</taxon>
        <taxon>Viridiplantae</taxon>
        <taxon>Streptophyta</taxon>
        <taxon>Embryophyta</taxon>
        <taxon>Tracheophyta</taxon>
        <taxon>Spermatophyta</taxon>
        <taxon>Magnoliopsida</taxon>
        <taxon>eudicotyledons</taxon>
        <taxon>Gunneridae</taxon>
        <taxon>Pentapetalae</taxon>
        <taxon>Caryophyllales</taxon>
        <taxon>Chenopodiaceae</taxon>
        <taxon>Chenopodioideae</taxon>
        <taxon>Atripliceae</taxon>
        <taxon>Chenopodium</taxon>
    </lineage>
</organism>
<dbReference type="SMR" id="A0A803N6U5"/>
<dbReference type="KEGG" id="cqi:110711378"/>
<evidence type="ECO:0000256" key="5">
    <source>
        <dbReference type="ARBA" id="ARBA00022827"/>
    </source>
</evidence>
<keyword evidence="3" id="KW-0285">Flavoprotein</keyword>
<evidence type="ECO:0000256" key="4">
    <source>
        <dbReference type="ARBA" id="ARBA00022729"/>
    </source>
</evidence>
<dbReference type="Pfam" id="PF08031">
    <property type="entry name" value="BBE"/>
    <property type="match status" value="1"/>
</dbReference>
<gene>
    <name evidence="9" type="primary">LOC110711378</name>
</gene>
<dbReference type="InterPro" id="IPR006094">
    <property type="entry name" value="Oxid_FAD_bind_N"/>
</dbReference>
<reference evidence="9" key="2">
    <citation type="submission" date="2021-03" db="UniProtKB">
        <authorList>
            <consortium name="EnsemblPlants"/>
        </authorList>
    </citation>
    <scope>IDENTIFICATION</scope>
</reference>
<dbReference type="SUPFAM" id="SSF56176">
    <property type="entry name" value="FAD-binding/transporter-associated domain-like"/>
    <property type="match status" value="1"/>
</dbReference>
<dbReference type="InterPro" id="IPR016166">
    <property type="entry name" value="FAD-bd_PCMH"/>
</dbReference>
<dbReference type="PANTHER" id="PTHR32448">
    <property type="entry name" value="OS08G0158400 PROTEIN"/>
    <property type="match status" value="1"/>
</dbReference>
<dbReference type="OrthoDB" id="525608at2759"/>
<dbReference type="Pfam" id="PF01565">
    <property type="entry name" value="FAD_binding_4"/>
    <property type="match status" value="1"/>
</dbReference>
<dbReference type="GO" id="GO:0016491">
    <property type="term" value="F:oxidoreductase activity"/>
    <property type="evidence" value="ECO:0007669"/>
    <property type="project" value="InterPro"/>
</dbReference>
<evidence type="ECO:0000259" key="8">
    <source>
        <dbReference type="PROSITE" id="PS51387"/>
    </source>
</evidence>
<dbReference type="AlphaFoldDB" id="A0A803N6U5"/>
<evidence type="ECO:0000313" key="9">
    <source>
        <dbReference type="EnsemblPlants" id="AUR62041453-RA:cds"/>
    </source>
</evidence>
<dbReference type="InterPro" id="IPR016167">
    <property type="entry name" value="FAD-bd_PCMH_sub1"/>
</dbReference>
<dbReference type="GO" id="GO:0071949">
    <property type="term" value="F:FAD binding"/>
    <property type="evidence" value="ECO:0007669"/>
    <property type="project" value="InterPro"/>
</dbReference>
<feature type="domain" description="FAD-binding PCMH-type" evidence="8">
    <location>
        <begin position="83"/>
        <end position="257"/>
    </location>
</feature>
<evidence type="ECO:0000256" key="7">
    <source>
        <dbReference type="SAM" id="SignalP"/>
    </source>
</evidence>
<keyword evidence="10" id="KW-1185">Reference proteome</keyword>
<dbReference type="Gene3D" id="3.30.43.10">
    <property type="entry name" value="Uridine Diphospho-n-acetylenolpyruvylglucosamine Reductase, domain 2"/>
    <property type="match status" value="1"/>
</dbReference>
<dbReference type="InterPro" id="IPR016169">
    <property type="entry name" value="FAD-bd_PCMH_sub2"/>
</dbReference>
<feature type="chain" id="PRO_5031536727" description="FAD-binding PCMH-type domain-containing protein" evidence="7">
    <location>
        <begin position="26"/>
        <end position="543"/>
    </location>
</feature>
<sequence>MANCYLVSLIVISILVLIPSSSSSANNIVVVDDTIIDAFIQCLGKQSRPLSYPISDVIYKPTNSSFQELLDNRIYNLRYQQSTTRKPLLIVAPKSELNVPAVVTCARANGLKIKTRSGGHDFEGISYTAPFPFILLDLVNLNNVEIDINDETAWVQSGATLGQIYYRIAEKSPVHAFPAGVCPTVGAGGHFSGGGYGALMRKYGLSVDNIVDARVVDANGKILDREAMGEDFFWAIRGGGGSSFGVILAWKLRLVRVPPTVTVFNVDKDVNTPGVNHILYKWQNIAHKLPKDLLVRAESSVCPTTSGNLSIKASFISMFLGDRESLLEIMDKSFPELGITREDCKEMTWIDSAMFWHHIPQGTPREILLNYDIKHPLYRKIKGDFIKTPIPEAALPKIWEKIMQTGVVYMEWTPFGGRMDEIDESAVPFAHRKGNSFMIFYDLLWVEDGMDEFYLNKAKELYEFMGQFASDSPREAVLNYVDLDIGSSWEKYFKGNFPKLVMVKTRVDPTNFFSHEQSIPTLYMLLDNTDFKKGYNGLLRLPV</sequence>
<dbReference type="InterPro" id="IPR036318">
    <property type="entry name" value="FAD-bd_PCMH-like_sf"/>
</dbReference>
<dbReference type="InterPro" id="IPR012951">
    <property type="entry name" value="BBE"/>
</dbReference>
<comment type="cofactor">
    <cofactor evidence="1">
        <name>FAD</name>
        <dbReference type="ChEBI" id="CHEBI:57692"/>
    </cofactor>
</comment>
<protein>
    <recommendedName>
        <fullName evidence="8">FAD-binding PCMH-type domain-containing protein</fullName>
    </recommendedName>
</protein>
<dbReference type="Gene3D" id="3.40.462.20">
    <property type="match status" value="1"/>
</dbReference>
<accession>A0A803N6U5</accession>
<keyword evidence="6" id="KW-0325">Glycoprotein</keyword>
<dbReference type="Gramene" id="AUR62041453-RA">
    <property type="protein sequence ID" value="AUR62041453-RA:cds"/>
    <property type="gene ID" value="AUR62041453"/>
</dbReference>
<evidence type="ECO:0000256" key="3">
    <source>
        <dbReference type="ARBA" id="ARBA00022630"/>
    </source>
</evidence>
<dbReference type="GeneID" id="110711378"/>
<keyword evidence="5" id="KW-0274">FAD</keyword>
<dbReference type="PROSITE" id="PS51387">
    <property type="entry name" value="FAD_PCMH"/>
    <property type="match status" value="1"/>
</dbReference>
<dbReference type="EnsemblPlants" id="AUR62041453-RA">
    <property type="protein sequence ID" value="AUR62041453-RA:cds"/>
    <property type="gene ID" value="AUR62041453"/>
</dbReference>
<evidence type="ECO:0000256" key="1">
    <source>
        <dbReference type="ARBA" id="ARBA00001974"/>
    </source>
</evidence>
<comment type="similarity">
    <text evidence="2">Belongs to the oxygen-dependent FAD-linked oxidoreductase family.</text>
</comment>
<proteinExistence type="inferred from homology"/>
<dbReference type="RefSeq" id="XP_021745443.1">
    <property type="nucleotide sequence ID" value="XM_021889751.1"/>
</dbReference>
<reference evidence="9" key="1">
    <citation type="journal article" date="2017" name="Nature">
        <title>The genome of Chenopodium quinoa.</title>
        <authorList>
            <person name="Jarvis D.E."/>
            <person name="Ho Y.S."/>
            <person name="Lightfoot D.J."/>
            <person name="Schmoeckel S.M."/>
            <person name="Li B."/>
            <person name="Borm T.J.A."/>
            <person name="Ohyanagi H."/>
            <person name="Mineta K."/>
            <person name="Michell C.T."/>
            <person name="Saber N."/>
            <person name="Kharbatia N.M."/>
            <person name="Rupper R.R."/>
            <person name="Sharp A.R."/>
            <person name="Dally N."/>
            <person name="Boughton B.A."/>
            <person name="Woo Y.H."/>
            <person name="Gao G."/>
            <person name="Schijlen E.G.W.M."/>
            <person name="Guo X."/>
            <person name="Momin A.A."/>
            <person name="Negrao S."/>
            <person name="Al-Babili S."/>
            <person name="Gehring C."/>
            <person name="Roessner U."/>
            <person name="Jung C."/>
            <person name="Murphy K."/>
            <person name="Arold S.T."/>
            <person name="Gojobori T."/>
            <person name="van der Linden C.G."/>
            <person name="van Loo E.N."/>
            <person name="Jellen E.N."/>
            <person name="Maughan P.J."/>
            <person name="Tester M."/>
        </authorList>
    </citation>
    <scope>NUCLEOTIDE SEQUENCE [LARGE SCALE GENOMIC DNA]</scope>
    <source>
        <strain evidence="9">cv. PI 614886</strain>
    </source>
</reference>
<dbReference type="Gene3D" id="3.30.465.10">
    <property type="match status" value="1"/>
</dbReference>
<feature type="signal peptide" evidence="7">
    <location>
        <begin position="1"/>
        <end position="25"/>
    </location>
</feature>
<name>A0A803N6U5_CHEQI</name>